<dbReference type="CDD" id="cd09883">
    <property type="entry name" value="PIN_VapC_PhoHL-ATPase"/>
    <property type="match status" value="1"/>
</dbReference>
<comment type="similarity">
    <text evidence="4">In the N-terminal section; belongs to the PINc/VapC protein family.</text>
</comment>
<evidence type="ECO:0000259" key="5">
    <source>
        <dbReference type="SMART" id="SM00670"/>
    </source>
</evidence>
<evidence type="ECO:0000313" key="7">
    <source>
        <dbReference type="Proteomes" id="UP000324209"/>
    </source>
</evidence>
<dbReference type="SUPFAM" id="SSF88723">
    <property type="entry name" value="PIN domain-like"/>
    <property type="match status" value="1"/>
</dbReference>
<dbReference type="PANTHER" id="PTHR30473">
    <property type="entry name" value="PROTEIN PHOH"/>
    <property type="match status" value="1"/>
</dbReference>
<gene>
    <name evidence="6" type="ORF">EXM22_03630</name>
</gene>
<dbReference type="SMART" id="SM00670">
    <property type="entry name" value="PINc"/>
    <property type="match status" value="1"/>
</dbReference>
<dbReference type="EMBL" id="CP036150">
    <property type="protein sequence ID" value="QEN07120.1"/>
    <property type="molecule type" value="Genomic_DNA"/>
</dbReference>
<dbReference type="KEGG" id="ock:EXM22_03630"/>
<dbReference type="FunFam" id="3.40.50.300:FF:000013">
    <property type="entry name" value="PhoH family ATPase"/>
    <property type="match status" value="1"/>
</dbReference>
<dbReference type="Gene3D" id="3.40.50.1010">
    <property type="entry name" value="5'-nuclease"/>
    <property type="match status" value="1"/>
</dbReference>
<dbReference type="InterPro" id="IPR002716">
    <property type="entry name" value="PIN_dom"/>
</dbReference>
<dbReference type="PANTHER" id="PTHR30473:SF2">
    <property type="entry name" value="PIN DOMAIN-CONTAINING PROTEIN"/>
    <property type="match status" value="1"/>
</dbReference>
<dbReference type="Proteomes" id="UP000324209">
    <property type="component" value="Chromosome"/>
</dbReference>
<evidence type="ECO:0000256" key="1">
    <source>
        <dbReference type="ARBA" id="ARBA00010393"/>
    </source>
</evidence>
<keyword evidence="3" id="KW-0067">ATP-binding</keyword>
<keyword evidence="7" id="KW-1185">Reference proteome</keyword>
<dbReference type="InterPro" id="IPR029060">
    <property type="entry name" value="PIN-like_dom_sf"/>
</dbReference>
<dbReference type="RefSeq" id="WP_149485202.1">
    <property type="nucleotide sequence ID" value="NZ_CP036150.1"/>
</dbReference>
<dbReference type="AlphaFoldDB" id="A0A5C1QJE8"/>
<dbReference type="GO" id="GO:0005829">
    <property type="term" value="C:cytosol"/>
    <property type="evidence" value="ECO:0007669"/>
    <property type="project" value="TreeGrafter"/>
</dbReference>
<accession>A0A5C1QJE8</accession>
<dbReference type="Gene3D" id="3.40.50.300">
    <property type="entry name" value="P-loop containing nucleotide triphosphate hydrolases"/>
    <property type="match status" value="1"/>
</dbReference>
<dbReference type="Pfam" id="PF13638">
    <property type="entry name" value="PIN_4"/>
    <property type="match status" value="1"/>
</dbReference>
<name>A0A5C1QJE8_9SPIO</name>
<dbReference type="InterPro" id="IPR027417">
    <property type="entry name" value="P-loop_NTPase"/>
</dbReference>
<protein>
    <submittedName>
        <fullName evidence="6">PhoH family protein</fullName>
    </submittedName>
</protein>
<dbReference type="InterPro" id="IPR051451">
    <property type="entry name" value="PhoH2-like"/>
</dbReference>
<organism evidence="6 7">
    <name type="scientific">Oceanispirochaeta crateris</name>
    <dbReference type="NCBI Taxonomy" id="2518645"/>
    <lineage>
        <taxon>Bacteria</taxon>
        <taxon>Pseudomonadati</taxon>
        <taxon>Spirochaetota</taxon>
        <taxon>Spirochaetia</taxon>
        <taxon>Spirochaetales</taxon>
        <taxon>Spirochaetaceae</taxon>
        <taxon>Oceanispirochaeta</taxon>
    </lineage>
</organism>
<evidence type="ECO:0000256" key="4">
    <source>
        <dbReference type="ARBA" id="ARBA00046345"/>
    </source>
</evidence>
<evidence type="ECO:0000256" key="2">
    <source>
        <dbReference type="ARBA" id="ARBA00022741"/>
    </source>
</evidence>
<sequence length="435" mass="48865">MKDKKKTFVIDTNVLIHRPDAILSFKDSDIVIPIWVLEELDKLKSEHEGRGRSARAAIRFLNEISHHGNLQNGVKLENGGTLRVSLDFDRSVEESLTSAKMDNKIILCAKFLQHKNPDVFFVSKDINARIKATSIGIHAVDYEKHKVNIQYLYDGYREIYGEKKLMEDLENRGEASPKDITVYPNQYVILKESATSKAFQIARWDAKKGLLKSIVPTIEPVLGIRPLNLQQRIALDLLMDDEVKLVTLIGKAGTGKTLLSLAAGLKITMEEKNYTRVLLSRPVIPMGKDIGYLPGAKSQKMSPWMQPLFDNLEYIIEVAHKQNLKSIDQVMNNKIIEIEALTYIRGRSLPRQYIIIDEAQNLSPHEVKTIVSRAGEGTKVVLTGDPHQIDNPYLDAESNGLSCLVEAFRDVNLAGHITLGHSERSPLAELASELL</sequence>
<comment type="similarity">
    <text evidence="1">Belongs to the PhoH family.</text>
</comment>
<feature type="domain" description="PIN" evidence="5">
    <location>
        <begin position="6"/>
        <end position="130"/>
    </location>
</feature>
<evidence type="ECO:0000256" key="3">
    <source>
        <dbReference type="ARBA" id="ARBA00022840"/>
    </source>
</evidence>
<proteinExistence type="inferred from homology"/>
<dbReference type="GO" id="GO:0005524">
    <property type="term" value="F:ATP binding"/>
    <property type="evidence" value="ECO:0007669"/>
    <property type="project" value="UniProtKB-KW"/>
</dbReference>
<dbReference type="SUPFAM" id="SSF52540">
    <property type="entry name" value="P-loop containing nucleoside triphosphate hydrolases"/>
    <property type="match status" value="1"/>
</dbReference>
<reference evidence="6 7" key="1">
    <citation type="submission" date="2019-02" db="EMBL/GenBank/DDBJ databases">
        <title>Complete Genome Sequence and Methylome Analysis of free living Spirochaetas.</title>
        <authorList>
            <person name="Fomenkov A."/>
            <person name="Dubinina G."/>
            <person name="Leshcheva N."/>
            <person name="Mikheeva N."/>
            <person name="Grabovich M."/>
            <person name="Vincze T."/>
            <person name="Roberts R.J."/>
        </authorList>
    </citation>
    <scope>NUCLEOTIDE SEQUENCE [LARGE SCALE GENOMIC DNA]</scope>
    <source>
        <strain evidence="6 7">K2</strain>
    </source>
</reference>
<dbReference type="InterPro" id="IPR003714">
    <property type="entry name" value="PhoH"/>
</dbReference>
<keyword evidence="2" id="KW-0547">Nucleotide-binding</keyword>
<dbReference type="Pfam" id="PF02562">
    <property type="entry name" value="PhoH"/>
    <property type="match status" value="1"/>
</dbReference>
<dbReference type="OrthoDB" id="9773137at2"/>
<evidence type="ECO:0000313" key="6">
    <source>
        <dbReference type="EMBL" id="QEN07120.1"/>
    </source>
</evidence>